<dbReference type="InterPro" id="IPR021109">
    <property type="entry name" value="Peptidase_aspartic_dom_sf"/>
</dbReference>
<gene>
    <name evidence="5" type="ORF">DH2020_049002</name>
</gene>
<comment type="similarity">
    <text evidence="1">Belongs to the peptidase A1 family.</text>
</comment>
<dbReference type="PANTHER" id="PTHR47965">
    <property type="entry name" value="ASPARTYL PROTEASE-RELATED"/>
    <property type="match status" value="1"/>
</dbReference>
<dbReference type="InterPro" id="IPR001461">
    <property type="entry name" value="Aspartic_peptidase_A1"/>
</dbReference>
<dbReference type="InterPro" id="IPR032861">
    <property type="entry name" value="TAXi_N"/>
</dbReference>
<evidence type="ECO:0000313" key="5">
    <source>
        <dbReference type="EMBL" id="KAK6117237.1"/>
    </source>
</evidence>
<name>A0ABR0U4R2_REHGL</name>
<feature type="chain" id="PRO_5047521334" description="Peptidase A1 domain-containing protein" evidence="3">
    <location>
        <begin position="22"/>
        <end position="449"/>
    </location>
</feature>
<dbReference type="SUPFAM" id="SSF50630">
    <property type="entry name" value="Acid proteases"/>
    <property type="match status" value="1"/>
</dbReference>
<dbReference type="Gene3D" id="2.40.70.10">
    <property type="entry name" value="Acid Proteases"/>
    <property type="match status" value="2"/>
</dbReference>
<dbReference type="Pfam" id="PF14541">
    <property type="entry name" value="TAXi_C"/>
    <property type="match status" value="1"/>
</dbReference>
<dbReference type="EMBL" id="JABTTQ020003468">
    <property type="protein sequence ID" value="KAK6117237.1"/>
    <property type="molecule type" value="Genomic_DNA"/>
</dbReference>
<proteinExistence type="inferred from homology"/>
<feature type="domain" description="Peptidase A1" evidence="4">
    <location>
        <begin position="56"/>
        <end position="430"/>
    </location>
</feature>
<evidence type="ECO:0000313" key="6">
    <source>
        <dbReference type="Proteomes" id="UP001318860"/>
    </source>
</evidence>
<evidence type="ECO:0000256" key="2">
    <source>
        <dbReference type="ARBA" id="ARBA00022729"/>
    </source>
</evidence>
<dbReference type="PANTHER" id="PTHR47965:SF103">
    <property type="entry name" value="EUKARYOTIC ASPARTYL PROTEASE FAMILY PROTEIN"/>
    <property type="match status" value="1"/>
</dbReference>
<protein>
    <recommendedName>
        <fullName evidence="4">Peptidase A1 domain-containing protein</fullName>
    </recommendedName>
</protein>
<dbReference type="Proteomes" id="UP001318860">
    <property type="component" value="Unassembled WGS sequence"/>
</dbReference>
<dbReference type="PROSITE" id="PS51767">
    <property type="entry name" value="PEPTIDASE_A1"/>
    <property type="match status" value="1"/>
</dbReference>
<sequence>MSSSFILLCLIFSISLSITTAEVQAQAQAQARKAGKSFRARALVLPVTKDPSTNQYITTIFQRTPLKPVKLTLDVGGKALWVACDRAEYNSSTYRPALCNSPQCKLAKSKSCGDCWDGPRPGCNNNTCSNVVYNTVDRSGQIGDLGTDVIALRSTDGSNPGPIVRVPNLLFSCGSLFLGENLANGVKGIAGFGRTETSLPSLLSPALGIDKKFAICLSSSKGVAFLGDAPYTLLPNVVISSRLVYTPLIINPVSTVHPIIKEFPDKSWPSMEYFIGVNSVKVNGQIVPLSPDLLKIGSKGNGGTKISTTSPYTVLHTSIYNAITKAFTKAISKVPRVGPVAPFGTCYKASSLGSTRLGPAVPSIELVLGNNVTWTIFGANSMVAVNNSEVLCLGFVDGGKKPRTSIVIGGHQIEDNLLEFDVGKSRVGFSSTLLGRQTTCANFNFTSRA</sequence>
<dbReference type="InterPro" id="IPR033121">
    <property type="entry name" value="PEPTIDASE_A1"/>
</dbReference>
<reference evidence="5 6" key="1">
    <citation type="journal article" date="2021" name="Comput. Struct. Biotechnol. J.">
        <title>De novo genome assembly of the potent medicinal plant Rehmannia glutinosa using nanopore technology.</title>
        <authorList>
            <person name="Ma L."/>
            <person name="Dong C."/>
            <person name="Song C."/>
            <person name="Wang X."/>
            <person name="Zheng X."/>
            <person name="Niu Y."/>
            <person name="Chen S."/>
            <person name="Feng W."/>
        </authorList>
    </citation>
    <scope>NUCLEOTIDE SEQUENCE [LARGE SCALE GENOMIC DNA]</scope>
    <source>
        <strain evidence="5">DH-2019</strain>
    </source>
</reference>
<organism evidence="5 6">
    <name type="scientific">Rehmannia glutinosa</name>
    <name type="common">Chinese foxglove</name>
    <dbReference type="NCBI Taxonomy" id="99300"/>
    <lineage>
        <taxon>Eukaryota</taxon>
        <taxon>Viridiplantae</taxon>
        <taxon>Streptophyta</taxon>
        <taxon>Embryophyta</taxon>
        <taxon>Tracheophyta</taxon>
        <taxon>Spermatophyta</taxon>
        <taxon>Magnoliopsida</taxon>
        <taxon>eudicotyledons</taxon>
        <taxon>Gunneridae</taxon>
        <taxon>Pentapetalae</taxon>
        <taxon>asterids</taxon>
        <taxon>lamiids</taxon>
        <taxon>Lamiales</taxon>
        <taxon>Orobanchaceae</taxon>
        <taxon>Rehmannieae</taxon>
        <taxon>Rehmannia</taxon>
    </lineage>
</organism>
<dbReference type="InterPro" id="IPR032799">
    <property type="entry name" value="TAXi_C"/>
</dbReference>
<evidence type="ECO:0000256" key="3">
    <source>
        <dbReference type="SAM" id="SignalP"/>
    </source>
</evidence>
<dbReference type="CDD" id="cd05489">
    <property type="entry name" value="xylanase_inhibitor_I_like"/>
    <property type="match status" value="1"/>
</dbReference>
<accession>A0ABR0U4R2</accession>
<dbReference type="Pfam" id="PF14543">
    <property type="entry name" value="TAXi_N"/>
    <property type="match status" value="1"/>
</dbReference>
<evidence type="ECO:0000259" key="4">
    <source>
        <dbReference type="PROSITE" id="PS51767"/>
    </source>
</evidence>
<keyword evidence="6" id="KW-1185">Reference proteome</keyword>
<comment type="caution">
    <text evidence="5">The sequence shown here is derived from an EMBL/GenBank/DDBJ whole genome shotgun (WGS) entry which is preliminary data.</text>
</comment>
<dbReference type="InterPro" id="IPR033868">
    <property type="entry name" value="Xylanase_inhibitor_I-like"/>
</dbReference>
<feature type="signal peptide" evidence="3">
    <location>
        <begin position="1"/>
        <end position="21"/>
    </location>
</feature>
<evidence type="ECO:0000256" key="1">
    <source>
        <dbReference type="ARBA" id="ARBA00007447"/>
    </source>
</evidence>
<keyword evidence="2 3" id="KW-0732">Signal</keyword>